<organism evidence="2 3">
    <name type="scientific">candidate division KSB3 bacterium</name>
    <dbReference type="NCBI Taxonomy" id="2044937"/>
    <lineage>
        <taxon>Bacteria</taxon>
        <taxon>candidate division KSB3</taxon>
    </lineage>
</organism>
<feature type="signal peptide" evidence="1">
    <location>
        <begin position="1"/>
        <end position="26"/>
    </location>
</feature>
<evidence type="ECO:0000313" key="2">
    <source>
        <dbReference type="EMBL" id="PID55533.1"/>
    </source>
</evidence>
<dbReference type="Pfam" id="PF13644">
    <property type="entry name" value="DKNYY"/>
    <property type="match status" value="1"/>
</dbReference>
<dbReference type="PROSITE" id="PS51257">
    <property type="entry name" value="PROKAR_LIPOPROTEIN"/>
    <property type="match status" value="1"/>
</dbReference>
<dbReference type="Proteomes" id="UP000229740">
    <property type="component" value="Unassembled WGS sequence"/>
</dbReference>
<accession>A0A2G6E0A1</accession>
<evidence type="ECO:0008006" key="4">
    <source>
        <dbReference type="Google" id="ProtNLM"/>
    </source>
</evidence>
<protein>
    <recommendedName>
        <fullName evidence="4">DUF4136 domain-containing protein</fullName>
    </recommendedName>
</protein>
<evidence type="ECO:0000313" key="3">
    <source>
        <dbReference type="Proteomes" id="UP000229740"/>
    </source>
</evidence>
<gene>
    <name evidence="2" type="ORF">CSB45_15550</name>
</gene>
<dbReference type="InterPro" id="IPR027375">
    <property type="entry name" value="DKNYY"/>
</dbReference>
<keyword evidence="1" id="KW-0732">Signal</keyword>
<evidence type="ECO:0000256" key="1">
    <source>
        <dbReference type="SAM" id="SignalP"/>
    </source>
</evidence>
<dbReference type="EMBL" id="PDPS01000076">
    <property type="protein sequence ID" value="PID55533.1"/>
    <property type="molecule type" value="Genomic_DNA"/>
</dbReference>
<reference evidence="2 3" key="1">
    <citation type="submission" date="2017-10" db="EMBL/GenBank/DDBJ databases">
        <title>Novel microbial diversity and functional potential in the marine mammal oral microbiome.</title>
        <authorList>
            <person name="Dudek N.K."/>
            <person name="Sun C.L."/>
            <person name="Burstein D."/>
            <person name="Kantor R.S."/>
            <person name="Aliaga Goltsman D.S."/>
            <person name="Bik E.M."/>
            <person name="Thomas B.C."/>
            <person name="Banfield J.F."/>
            <person name="Relman D.A."/>
        </authorList>
    </citation>
    <scope>NUCLEOTIDE SEQUENCE [LARGE SCALE GENOMIC DNA]</scope>
    <source>
        <strain evidence="2">DOLZORAL124_49_17</strain>
    </source>
</reference>
<name>A0A2G6E0A1_9BACT</name>
<proteinExistence type="predicted"/>
<comment type="caution">
    <text evidence="2">The sequence shown here is derived from an EMBL/GenBank/DDBJ whole genome shotgun (WGS) entry which is preliminary data.</text>
</comment>
<sequence>MKNTFIALLIATTLSSCLNFAVRALAYPKWKPHYKVWGGQVFYLVPNAAGGSSRPVEGADPSTFKQLSYEYGKDRYRAYFWERRIKNSDPDSFELLENGYARDKNSIYSGGGVTPGDPGSVVILGNVTYMDKHNVYDVHVWRDSKNNECSELKKVKSESHFRRMGASEDLIRKTRRERAKRGWTPLPR</sequence>
<dbReference type="AlphaFoldDB" id="A0A2G6E0A1"/>
<feature type="chain" id="PRO_5013875833" description="DUF4136 domain-containing protein" evidence="1">
    <location>
        <begin position="27"/>
        <end position="188"/>
    </location>
</feature>